<sequence>MGERVRGLLYQLAAVAGLAIFVPIAMAEPRKPNVVFILADDLGYGDIGPYGQKKIRTPVLDQLAADGVKFTQAYAGDTVCAPSRCALMTGLHTGHCRVRGNGGGPTGGNVALTAGDLTSAEVLKKAGYATALVGKWGLGEEGSTGVPTKKGFDHFYGYLNQTHAHNYYPDYLIRNEYREPIPANVQNEKAKGVAAKPTTYAPDLLLKDALGFIDANKERPFFLCYTTIVPHANNEKTRLDKNGNEVPSDEPYTNEAWPQPEKNKAAMITRLDRDIGTILKKLADLKLVENTIVIFSSDNGPHKEGGNDPAFFASSGPFRGIKRAMADGGIRVPFIVRWPGVVKPGRTADDVIAFWDFLPTVAEIAGQPIPAGLDGHSVLPAITGKGEQKVHEFLYWEFHEGGTKQAVRHGNWKAIRTAPGAKLQLFDVVRDPGEAKDVAAENPAVAAKIEEYLKTARTESKEFPIVQPKK</sequence>
<protein>
    <submittedName>
        <fullName evidence="3">Arylsulfatase</fullName>
    </submittedName>
</protein>
<feature type="region of interest" description="Disordered" evidence="1">
    <location>
        <begin position="237"/>
        <end position="257"/>
    </location>
</feature>
<feature type="domain" description="Sulfatase N-terminal" evidence="2">
    <location>
        <begin position="32"/>
        <end position="366"/>
    </location>
</feature>
<dbReference type="KEGG" id="lrs:PX52LOC_00804"/>
<accession>A0A5C1A9Z6</accession>
<dbReference type="OrthoDB" id="9783154at2"/>
<dbReference type="InterPro" id="IPR000917">
    <property type="entry name" value="Sulfatase_N"/>
</dbReference>
<dbReference type="Pfam" id="PF00884">
    <property type="entry name" value="Sulfatase"/>
    <property type="match status" value="1"/>
</dbReference>
<gene>
    <name evidence="3" type="ORF">PX52LOC_00804</name>
</gene>
<evidence type="ECO:0000256" key="1">
    <source>
        <dbReference type="SAM" id="MobiDB-lite"/>
    </source>
</evidence>
<dbReference type="PANTHER" id="PTHR43751">
    <property type="entry name" value="SULFATASE"/>
    <property type="match status" value="1"/>
</dbReference>
<evidence type="ECO:0000313" key="4">
    <source>
        <dbReference type="Proteomes" id="UP000324974"/>
    </source>
</evidence>
<dbReference type="Gene3D" id="3.30.1120.10">
    <property type="match status" value="1"/>
</dbReference>
<dbReference type="InterPro" id="IPR017850">
    <property type="entry name" value="Alkaline_phosphatase_core_sf"/>
</dbReference>
<evidence type="ECO:0000259" key="2">
    <source>
        <dbReference type="Pfam" id="PF00884"/>
    </source>
</evidence>
<dbReference type="CDD" id="cd16145">
    <property type="entry name" value="ARS_like"/>
    <property type="match status" value="1"/>
</dbReference>
<dbReference type="RefSeq" id="WP_149108871.1">
    <property type="nucleotide sequence ID" value="NZ_CP042425.1"/>
</dbReference>
<dbReference type="Gene3D" id="3.40.720.10">
    <property type="entry name" value="Alkaline Phosphatase, subunit A"/>
    <property type="match status" value="1"/>
</dbReference>
<proteinExistence type="predicted"/>
<dbReference type="EMBL" id="CP042425">
    <property type="protein sequence ID" value="QEL13944.1"/>
    <property type="molecule type" value="Genomic_DNA"/>
</dbReference>
<keyword evidence="4" id="KW-1185">Reference proteome</keyword>
<dbReference type="InterPro" id="IPR052701">
    <property type="entry name" value="GAG_Ulvan_Degrading_Sulfatases"/>
</dbReference>
<dbReference type="PANTHER" id="PTHR43751:SF3">
    <property type="entry name" value="SULFATASE N-TERMINAL DOMAIN-CONTAINING PROTEIN"/>
    <property type="match status" value="1"/>
</dbReference>
<dbReference type="SUPFAM" id="SSF53649">
    <property type="entry name" value="Alkaline phosphatase-like"/>
    <property type="match status" value="1"/>
</dbReference>
<dbReference type="Proteomes" id="UP000324974">
    <property type="component" value="Chromosome"/>
</dbReference>
<evidence type="ECO:0000313" key="3">
    <source>
        <dbReference type="EMBL" id="QEL13944.1"/>
    </source>
</evidence>
<organism evidence="3 4">
    <name type="scientific">Limnoglobus roseus</name>
    <dbReference type="NCBI Taxonomy" id="2598579"/>
    <lineage>
        <taxon>Bacteria</taxon>
        <taxon>Pseudomonadati</taxon>
        <taxon>Planctomycetota</taxon>
        <taxon>Planctomycetia</taxon>
        <taxon>Gemmatales</taxon>
        <taxon>Gemmataceae</taxon>
        <taxon>Limnoglobus</taxon>
    </lineage>
</organism>
<reference evidence="4" key="1">
    <citation type="submission" date="2019-08" db="EMBL/GenBank/DDBJ databases">
        <title>Limnoglobus roseus gen. nov., sp. nov., a novel freshwater planctomycete with a giant genome from the family Gemmataceae.</title>
        <authorList>
            <person name="Kulichevskaya I.S."/>
            <person name="Naumoff D.G."/>
            <person name="Miroshnikov K."/>
            <person name="Ivanova A."/>
            <person name="Philippov D.A."/>
            <person name="Hakobyan A."/>
            <person name="Rijpstra I.C."/>
            <person name="Sinninghe Damste J.S."/>
            <person name="Liesack W."/>
            <person name="Dedysh S.N."/>
        </authorList>
    </citation>
    <scope>NUCLEOTIDE SEQUENCE [LARGE SCALE GENOMIC DNA]</scope>
    <source>
        <strain evidence="4">PX52</strain>
    </source>
</reference>
<dbReference type="AlphaFoldDB" id="A0A5C1A9Z6"/>
<name>A0A5C1A9Z6_9BACT</name>